<dbReference type="AlphaFoldDB" id="A0AAJ0DA03"/>
<gene>
    <name evidence="5" type="ORF">LTR09_012470</name>
</gene>
<sequence>MKVVSLELGSKSPLIVFNDADLETVAELATTSITFSKCGILDARVVDLTLSFEDSDQICTASSRLYVQAGVADKFKTLLVERVEKIKLGSPSEDESDMGPQADSKQADAVTSYVEEVFGLVLVLHTFATAEEAVQLANDTECEYPPILVVFACPADVDLMRQDGLYASVFSKDVDTALNVARALEVGNVGVNCCSPYDA</sequence>
<comment type="catalytic activity">
    <reaction evidence="3">
        <text>an aldehyde + NAD(+) + H2O = a carboxylate + NADH + 2 H(+)</text>
        <dbReference type="Rhea" id="RHEA:16185"/>
        <dbReference type="ChEBI" id="CHEBI:15377"/>
        <dbReference type="ChEBI" id="CHEBI:15378"/>
        <dbReference type="ChEBI" id="CHEBI:17478"/>
        <dbReference type="ChEBI" id="CHEBI:29067"/>
        <dbReference type="ChEBI" id="CHEBI:57540"/>
        <dbReference type="ChEBI" id="CHEBI:57945"/>
        <dbReference type="EC" id="1.2.1.3"/>
    </reaction>
</comment>
<comment type="caution">
    <text evidence="5">The sequence shown here is derived from an EMBL/GenBank/DDBJ whole genome shotgun (WGS) entry which is preliminary data.</text>
</comment>
<dbReference type="InterPro" id="IPR016161">
    <property type="entry name" value="Ald_DH/histidinol_DH"/>
</dbReference>
<name>A0AAJ0DA03_9PEZI</name>
<feature type="domain" description="Aldehyde dehydrogenase" evidence="4">
    <location>
        <begin position="52"/>
        <end position="116"/>
    </location>
</feature>
<evidence type="ECO:0000256" key="3">
    <source>
        <dbReference type="ARBA" id="ARBA00049194"/>
    </source>
</evidence>
<accession>A0AAJ0DA03</accession>
<dbReference type="EMBL" id="JAWDJX010000123">
    <property type="protein sequence ID" value="KAK3046011.1"/>
    <property type="molecule type" value="Genomic_DNA"/>
</dbReference>
<keyword evidence="6" id="KW-1185">Reference proteome</keyword>
<comment type="similarity">
    <text evidence="1">Belongs to the aldehyde dehydrogenase family.</text>
</comment>
<evidence type="ECO:0000313" key="6">
    <source>
        <dbReference type="Proteomes" id="UP001271007"/>
    </source>
</evidence>
<feature type="domain" description="Aldehyde dehydrogenase" evidence="4">
    <location>
        <begin position="1"/>
        <end position="36"/>
    </location>
</feature>
<evidence type="ECO:0000313" key="5">
    <source>
        <dbReference type="EMBL" id="KAK3046011.1"/>
    </source>
</evidence>
<dbReference type="InterPro" id="IPR015590">
    <property type="entry name" value="Aldehyde_DH_dom"/>
</dbReference>
<evidence type="ECO:0000256" key="2">
    <source>
        <dbReference type="ARBA" id="ARBA00024226"/>
    </source>
</evidence>
<dbReference type="PANTHER" id="PTHR11699">
    <property type="entry name" value="ALDEHYDE DEHYDROGENASE-RELATED"/>
    <property type="match status" value="1"/>
</dbReference>
<reference evidence="5" key="1">
    <citation type="submission" date="2023-04" db="EMBL/GenBank/DDBJ databases">
        <title>Black Yeasts Isolated from many extreme environments.</title>
        <authorList>
            <person name="Coleine C."/>
            <person name="Stajich J.E."/>
            <person name="Selbmann L."/>
        </authorList>
    </citation>
    <scope>NUCLEOTIDE SEQUENCE</scope>
    <source>
        <strain evidence="5">CCFEE 5312</strain>
    </source>
</reference>
<protein>
    <recommendedName>
        <fullName evidence="2">aldehyde dehydrogenase (NAD(+))</fullName>
        <ecNumber evidence="2">1.2.1.3</ecNumber>
    </recommendedName>
</protein>
<dbReference type="SUPFAM" id="SSF53720">
    <property type="entry name" value="ALDH-like"/>
    <property type="match status" value="1"/>
</dbReference>
<dbReference type="Pfam" id="PF00171">
    <property type="entry name" value="Aldedh"/>
    <property type="match status" value="2"/>
</dbReference>
<evidence type="ECO:0000259" key="4">
    <source>
        <dbReference type="Pfam" id="PF00171"/>
    </source>
</evidence>
<dbReference type="EC" id="1.2.1.3" evidence="2"/>
<dbReference type="Gene3D" id="3.40.309.10">
    <property type="entry name" value="Aldehyde Dehydrogenase, Chain A, domain 2"/>
    <property type="match status" value="2"/>
</dbReference>
<dbReference type="Proteomes" id="UP001271007">
    <property type="component" value="Unassembled WGS sequence"/>
</dbReference>
<organism evidence="5 6">
    <name type="scientific">Extremus antarcticus</name>
    <dbReference type="NCBI Taxonomy" id="702011"/>
    <lineage>
        <taxon>Eukaryota</taxon>
        <taxon>Fungi</taxon>
        <taxon>Dikarya</taxon>
        <taxon>Ascomycota</taxon>
        <taxon>Pezizomycotina</taxon>
        <taxon>Dothideomycetes</taxon>
        <taxon>Dothideomycetidae</taxon>
        <taxon>Mycosphaerellales</taxon>
        <taxon>Extremaceae</taxon>
        <taxon>Extremus</taxon>
    </lineage>
</organism>
<evidence type="ECO:0000256" key="1">
    <source>
        <dbReference type="ARBA" id="ARBA00009986"/>
    </source>
</evidence>
<dbReference type="InterPro" id="IPR016163">
    <property type="entry name" value="Ald_DH_C"/>
</dbReference>
<proteinExistence type="inferred from homology"/>
<dbReference type="GO" id="GO:0004029">
    <property type="term" value="F:aldehyde dehydrogenase (NAD+) activity"/>
    <property type="evidence" value="ECO:0007669"/>
    <property type="project" value="UniProtKB-EC"/>
</dbReference>